<feature type="region of interest" description="Disordered" evidence="1">
    <location>
        <begin position="587"/>
        <end position="621"/>
    </location>
</feature>
<reference evidence="3" key="1">
    <citation type="journal article" date="2023" name="Commun. Biol.">
        <title>Genome analysis of Parmales, the sister group of diatoms, reveals the evolutionary specialization of diatoms from phago-mixotrophs to photoautotrophs.</title>
        <authorList>
            <person name="Ban H."/>
            <person name="Sato S."/>
            <person name="Yoshikawa S."/>
            <person name="Yamada K."/>
            <person name="Nakamura Y."/>
            <person name="Ichinomiya M."/>
            <person name="Sato N."/>
            <person name="Blanc-Mathieu R."/>
            <person name="Endo H."/>
            <person name="Kuwata A."/>
            <person name="Ogata H."/>
        </authorList>
    </citation>
    <scope>NUCLEOTIDE SEQUENCE [LARGE SCALE GENOMIC DNA]</scope>
    <source>
        <strain evidence="3">NIES 3699</strain>
    </source>
</reference>
<keyword evidence="3" id="KW-1185">Reference proteome</keyword>
<feature type="compositionally biased region" description="Basic and acidic residues" evidence="1">
    <location>
        <begin position="587"/>
        <end position="612"/>
    </location>
</feature>
<accession>A0A9W7FD82</accession>
<comment type="caution">
    <text evidence="2">The sequence shown here is derived from an EMBL/GenBank/DDBJ whole genome shotgun (WGS) entry which is preliminary data.</text>
</comment>
<dbReference type="AlphaFoldDB" id="A0A9W7FD82"/>
<dbReference type="SUPFAM" id="SSF143503">
    <property type="entry name" value="PUG domain-like"/>
    <property type="match status" value="1"/>
</dbReference>
<dbReference type="Proteomes" id="UP001165160">
    <property type="component" value="Unassembled WGS sequence"/>
</dbReference>
<dbReference type="CDD" id="cd09212">
    <property type="entry name" value="PUB"/>
    <property type="match status" value="1"/>
</dbReference>
<feature type="region of interest" description="Disordered" evidence="1">
    <location>
        <begin position="133"/>
        <end position="186"/>
    </location>
</feature>
<organism evidence="2 3">
    <name type="scientific">Triparma verrucosa</name>
    <dbReference type="NCBI Taxonomy" id="1606542"/>
    <lineage>
        <taxon>Eukaryota</taxon>
        <taxon>Sar</taxon>
        <taxon>Stramenopiles</taxon>
        <taxon>Ochrophyta</taxon>
        <taxon>Bolidophyceae</taxon>
        <taxon>Parmales</taxon>
        <taxon>Triparmaceae</taxon>
        <taxon>Triparma</taxon>
    </lineage>
</organism>
<dbReference type="InterPro" id="IPR036339">
    <property type="entry name" value="PUB-like_dom_sf"/>
</dbReference>
<evidence type="ECO:0000313" key="2">
    <source>
        <dbReference type="EMBL" id="GMI10035.1"/>
    </source>
</evidence>
<evidence type="ECO:0000313" key="3">
    <source>
        <dbReference type="Proteomes" id="UP001165160"/>
    </source>
</evidence>
<feature type="compositionally biased region" description="Pro residues" evidence="1">
    <location>
        <begin position="152"/>
        <end position="171"/>
    </location>
</feature>
<sequence length="621" mass="68854">MPRRTTQPKRVRVSVELSIALIIEWTGERVMYNSSSETNANNKIYPQTIVKDAINIILNTATNVSEESKLKAFQNGSIINMRKIMSLSTCANFNMNDLGCEGGEGGYRLTLSLLGGEKNNVTVSTITENMVVDTKSSTSTSSKVQPVLPLSTPAPAPPAPGPPTPPTPTPPTTNSTDSTNTTPTTTDPIEFIKQHIFTLPLLSQTLTPPIALILKYMENIIKTPNSLQYKNRRTINTSNKTFQTTILSPSAPLPTFSTPCTVLNTSSSTQKSVSANPFLHLFTLLGFTLTSPPSSPLQLVISPSVESSKPTFTALRTSIYNLCTTEFGPTAFTDKTPKFVDCVTSLSPSSEIDFNPYSTFRHSTQSQPTSSGKSKTEAELNMLKKKQQAVLGKDEGVVSVKVMKKEVYDFIERKRREENLRSTEDASDGNLLSSHLQRSLSASLKREAGFTTKAMRDVESLKNSKIYKNSKVRIVMPDSNIIEVTINNGEKGDGGKVGKALKVVEEEVFRGGEEYGIYVTPPRTEVDFERTWKEEGMVPTGKCFLYWKNTSGSEPWWKDDVKWSGEVEATASTVPRGERIEVDHMDVEEKEEKKEIPKKEKKERVSEEEMIRRMMGGKKKR</sequence>
<feature type="compositionally biased region" description="Low complexity" evidence="1">
    <location>
        <begin position="134"/>
        <end position="143"/>
    </location>
</feature>
<proteinExistence type="predicted"/>
<evidence type="ECO:0000256" key="1">
    <source>
        <dbReference type="SAM" id="MobiDB-lite"/>
    </source>
</evidence>
<protein>
    <submittedName>
        <fullName evidence="2">Uncharacterized protein</fullName>
    </submittedName>
</protein>
<dbReference type="EMBL" id="BRXX01000409">
    <property type="protein sequence ID" value="GMI10035.1"/>
    <property type="molecule type" value="Genomic_DNA"/>
</dbReference>
<feature type="region of interest" description="Disordered" evidence="1">
    <location>
        <begin position="357"/>
        <end position="377"/>
    </location>
</feature>
<gene>
    <name evidence="2" type="ORF">TrVE_jg4390</name>
</gene>
<name>A0A9W7FD82_9STRA</name>
<feature type="compositionally biased region" description="Polar residues" evidence="1">
    <location>
        <begin position="357"/>
        <end position="373"/>
    </location>
</feature>
<feature type="compositionally biased region" description="Low complexity" evidence="1">
    <location>
        <begin position="172"/>
        <end position="186"/>
    </location>
</feature>